<evidence type="ECO:0000313" key="5">
    <source>
        <dbReference type="EMBL" id="PON28619.1"/>
    </source>
</evidence>
<gene>
    <name evidence="5" type="ORF">TGAM01_v202466</name>
    <name evidence="4" type="ORF">TGAMA5MH_05810</name>
</gene>
<name>A0A0W7VQT4_9HYPO</name>
<dbReference type="PROSITE" id="PS50404">
    <property type="entry name" value="GST_NTER"/>
    <property type="match status" value="1"/>
</dbReference>
<comment type="caution">
    <text evidence="4">The sequence shown here is derived from an EMBL/GenBank/DDBJ whole genome shotgun (WGS) entry which is preliminary data.</text>
</comment>
<feature type="domain" description="GST C-terminal" evidence="3">
    <location>
        <begin position="173"/>
        <end position="307"/>
    </location>
</feature>
<evidence type="ECO:0000259" key="3">
    <source>
        <dbReference type="PROSITE" id="PS50405"/>
    </source>
</evidence>
<dbReference type="InterPro" id="IPR010987">
    <property type="entry name" value="Glutathione-S-Trfase_C-like"/>
</dbReference>
<evidence type="ECO:0000313" key="6">
    <source>
        <dbReference type="Proteomes" id="UP000054821"/>
    </source>
</evidence>
<dbReference type="InterPro" id="IPR004046">
    <property type="entry name" value="GST_C"/>
</dbReference>
<dbReference type="InterPro" id="IPR036249">
    <property type="entry name" value="Thioredoxin-like_sf"/>
</dbReference>
<dbReference type="OrthoDB" id="422574at2759"/>
<reference evidence="5 6" key="1">
    <citation type="journal article" date="2016" name="Genome Announc.">
        <title>Draft Whole-Genome Sequence of Trichoderma gamsii T6085, a Promising Biocontrol Agent of Fusarium Head Blight on Wheat.</title>
        <authorList>
            <person name="Baroncelli R."/>
            <person name="Zapparata A."/>
            <person name="Piaggeschi G."/>
            <person name="Sarrocco S."/>
            <person name="Vannacci G."/>
        </authorList>
    </citation>
    <scope>NUCLEOTIDE SEQUENCE [LARGE SCALE GENOMIC DNA]</scope>
    <source>
        <strain evidence="5 6">T6085</strain>
    </source>
</reference>
<dbReference type="Pfam" id="PF00043">
    <property type="entry name" value="GST_C"/>
    <property type="match status" value="1"/>
</dbReference>
<dbReference type="SFLD" id="SFLDG00358">
    <property type="entry name" value="Main_(cytGST)"/>
    <property type="match status" value="1"/>
</dbReference>
<dbReference type="PROSITE" id="PS50405">
    <property type="entry name" value="GST_CTER"/>
    <property type="match status" value="1"/>
</dbReference>
<dbReference type="InterPro" id="IPR036282">
    <property type="entry name" value="Glutathione-S-Trfase_C_sf"/>
</dbReference>
<dbReference type="Pfam" id="PF13409">
    <property type="entry name" value="GST_N_2"/>
    <property type="match status" value="1"/>
</dbReference>
<dbReference type="CDD" id="cd03048">
    <property type="entry name" value="GST_N_Ure2p_like"/>
    <property type="match status" value="1"/>
</dbReference>
<feature type="domain" description="GST N-terminal" evidence="2">
    <location>
        <begin position="80"/>
        <end position="166"/>
    </location>
</feature>
<dbReference type="InterPro" id="IPR004045">
    <property type="entry name" value="Glutathione_S-Trfase_N"/>
</dbReference>
<evidence type="ECO:0000313" key="4">
    <source>
        <dbReference type="EMBL" id="PNP42129.1"/>
    </source>
</evidence>
<dbReference type="SFLD" id="SFLDG01151">
    <property type="entry name" value="Main.2:_Nu-like"/>
    <property type="match status" value="1"/>
</dbReference>
<dbReference type="SFLD" id="SFLDS00019">
    <property type="entry name" value="Glutathione_Transferase_(cytos"/>
    <property type="match status" value="1"/>
</dbReference>
<evidence type="ECO:0000313" key="7">
    <source>
        <dbReference type="Proteomes" id="UP000236546"/>
    </source>
</evidence>
<dbReference type="AlphaFoldDB" id="A0A0W7VQT4"/>
<protein>
    <submittedName>
        <fullName evidence="5">Glutathione S-transferase GstA</fullName>
    </submittedName>
</protein>
<reference evidence="4 7" key="2">
    <citation type="submission" date="2017-02" db="EMBL/GenBank/DDBJ databases">
        <title>Genomes of Trichoderma spp. with biocontrol activity.</title>
        <authorList>
            <person name="Gardiner D."/>
            <person name="Kazan K."/>
            <person name="Vos C."/>
            <person name="Harvey P."/>
        </authorList>
    </citation>
    <scope>NUCLEOTIDE SEQUENCE [LARGE SCALE GENOMIC DNA]</scope>
    <source>
        <strain evidence="4 7">A5MH</strain>
    </source>
</reference>
<evidence type="ECO:0000256" key="1">
    <source>
        <dbReference type="ARBA" id="ARBA00007409"/>
    </source>
</evidence>
<comment type="similarity">
    <text evidence="1">Belongs to the GST superfamily.</text>
</comment>
<sequence length="329" mass="37300">MSFSAAHISKRVFVGKLGSNISHGSLSSIYRLVPQPGNNTSITHNIFTHSQYNDPATRRSFLHTETSPENKTSSIMAAPQPHIKLYTDSTPNGIKITTALEELGLEYEVEHVDISTLRQKEPWYLEINPNGRIPAIVDTFDDGEPIRVFEGGSILQYLTERYDPEHKLSFPKGSREYYECNNWLFFQHGGIGPMQGQASHFLKYAPVKIEYGVKRYVTETRRLYSVLDTQLSKSKSGYLVGDHLSIADIANLSWVIFGEYTDVDMNAFPHLKEWEARLSARPGISKGFHIPKVLGIKSDDPEGAKKYQSHHADWVIRSQQLEQEAFARK</sequence>
<dbReference type="PANTHER" id="PTHR44051">
    <property type="entry name" value="GLUTATHIONE S-TRANSFERASE-RELATED"/>
    <property type="match status" value="1"/>
</dbReference>
<dbReference type="Gene3D" id="1.20.1050.10">
    <property type="match status" value="1"/>
</dbReference>
<dbReference type="Proteomes" id="UP000054821">
    <property type="component" value="Unassembled WGS sequence"/>
</dbReference>
<dbReference type="EMBL" id="JPDN02000006">
    <property type="protein sequence ID" value="PON28619.1"/>
    <property type="molecule type" value="Genomic_DNA"/>
</dbReference>
<dbReference type="InterPro" id="IPR040079">
    <property type="entry name" value="Glutathione_S-Trfase"/>
</dbReference>
<keyword evidence="6" id="KW-1185">Reference proteome</keyword>
<proteinExistence type="inferred from homology"/>
<dbReference type="SUPFAM" id="SSF47616">
    <property type="entry name" value="GST C-terminal domain-like"/>
    <property type="match status" value="1"/>
</dbReference>
<reference evidence="5" key="3">
    <citation type="submission" date="2017-08" db="EMBL/GenBank/DDBJ databases">
        <title>Trichoderma gamsii strain T6085, whole genome shotgun sequencing project.</title>
        <authorList>
            <person name="Baroncelli R."/>
        </authorList>
    </citation>
    <scope>NUCLEOTIDE SEQUENCE</scope>
    <source>
        <strain evidence="5">T6085</strain>
    </source>
</reference>
<dbReference type="Gene3D" id="3.40.30.10">
    <property type="entry name" value="Glutaredoxin"/>
    <property type="match status" value="1"/>
</dbReference>
<dbReference type="GeneID" id="29984916"/>
<dbReference type="SUPFAM" id="SSF52833">
    <property type="entry name" value="Thioredoxin-like"/>
    <property type="match status" value="1"/>
</dbReference>
<dbReference type="RefSeq" id="XP_018661824.1">
    <property type="nucleotide sequence ID" value="XM_018804833.1"/>
</dbReference>
<dbReference type="Proteomes" id="UP000236546">
    <property type="component" value="Unassembled WGS sequence"/>
</dbReference>
<accession>A0A0W7VQT4</accession>
<dbReference type="EMBL" id="MTYH01000051">
    <property type="protein sequence ID" value="PNP42129.1"/>
    <property type="molecule type" value="Genomic_DNA"/>
</dbReference>
<dbReference type="STRING" id="398673.A0A0W7VQT4"/>
<dbReference type="GO" id="GO:0016740">
    <property type="term" value="F:transferase activity"/>
    <property type="evidence" value="ECO:0007669"/>
    <property type="project" value="UniProtKB-KW"/>
</dbReference>
<organism evidence="4 7">
    <name type="scientific">Trichoderma gamsii</name>
    <dbReference type="NCBI Taxonomy" id="398673"/>
    <lineage>
        <taxon>Eukaryota</taxon>
        <taxon>Fungi</taxon>
        <taxon>Dikarya</taxon>
        <taxon>Ascomycota</taxon>
        <taxon>Pezizomycotina</taxon>
        <taxon>Sordariomycetes</taxon>
        <taxon>Hypocreomycetidae</taxon>
        <taxon>Hypocreales</taxon>
        <taxon>Hypocreaceae</taxon>
        <taxon>Trichoderma</taxon>
    </lineage>
</organism>
<evidence type="ECO:0000259" key="2">
    <source>
        <dbReference type="PROSITE" id="PS50404"/>
    </source>
</evidence>
<dbReference type="PANTHER" id="PTHR44051:SF8">
    <property type="entry name" value="GLUTATHIONE S-TRANSFERASE GSTA"/>
    <property type="match status" value="1"/>
</dbReference>
<keyword evidence="5" id="KW-0808">Transferase</keyword>